<gene>
    <name evidence="2" type="primary">rpoS</name>
    <name evidence="2" type="ORF">PMF13cell1_01443</name>
</gene>
<feature type="region of interest" description="Disordered" evidence="1">
    <location>
        <begin position="59"/>
        <end position="128"/>
    </location>
</feature>
<dbReference type="Gene3D" id="1.20.120.1810">
    <property type="match status" value="1"/>
</dbReference>
<evidence type="ECO:0000313" key="2">
    <source>
        <dbReference type="EMBL" id="QBE95917.1"/>
    </source>
</evidence>
<evidence type="ECO:0000313" key="3">
    <source>
        <dbReference type="Proteomes" id="UP000289794"/>
    </source>
</evidence>
<dbReference type="SUPFAM" id="SSF88946">
    <property type="entry name" value="Sigma2 domain of RNA polymerase sigma factors"/>
    <property type="match status" value="1"/>
</dbReference>
<name>A0A4P6LYA2_9FIRM</name>
<protein>
    <submittedName>
        <fullName evidence="2">RNA polymerase sigma factor RpoS</fullName>
    </submittedName>
</protein>
<dbReference type="InterPro" id="IPR013325">
    <property type="entry name" value="RNA_pol_sigma_r2"/>
</dbReference>
<dbReference type="GO" id="GO:0003700">
    <property type="term" value="F:DNA-binding transcription factor activity"/>
    <property type="evidence" value="ECO:0007669"/>
    <property type="project" value="InterPro"/>
</dbReference>
<reference evidence="2 3" key="1">
    <citation type="submission" date="2019-01" db="EMBL/GenBank/DDBJ databases">
        <title>PMF-metabolizing Aryl O-demethylase.</title>
        <authorList>
            <person name="Kim M."/>
        </authorList>
    </citation>
    <scope>NUCLEOTIDE SEQUENCE [LARGE SCALE GENOMIC DNA]</scope>
    <source>
        <strain evidence="2 3">PMF1</strain>
    </source>
</reference>
<dbReference type="Proteomes" id="UP000289794">
    <property type="component" value="Chromosome"/>
</dbReference>
<accession>A0A4P6LYA2</accession>
<sequence>MEIKEFQEKLSETLGLAVKNGKKIHVDTVEGIFGGNGLSEGQMQKVYEYLAIQGIQVEGKAPGSRTGSKAGDGSTLDREERSGINVRADNGSTDGSVANSSTDGRAENSSTDSIAEISEADSKSEKALTPEEAEYLEEYENTLKNIPPEKPGEREVLFQKALKKDEAAKKRLAELYMAEVMNTARELRHEEIFIGDMIAEGNIGLLTAMETLHEAEDFHAFLCGEIRNAILFMVEQQTDQKQRDNILVEKVRDLETKIKELLDDDDAKYSVEELAAFLDMEVDEIQAVLRLTGDDK</sequence>
<dbReference type="GO" id="GO:0006352">
    <property type="term" value="P:DNA-templated transcription initiation"/>
    <property type="evidence" value="ECO:0007669"/>
    <property type="project" value="InterPro"/>
</dbReference>
<evidence type="ECO:0000256" key="1">
    <source>
        <dbReference type="SAM" id="MobiDB-lite"/>
    </source>
</evidence>
<organism evidence="2 3">
    <name type="scientific">Blautia producta</name>
    <dbReference type="NCBI Taxonomy" id="33035"/>
    <lineage>
        <taxon>Bacteria</taxon>
        <taxon>Bacillati</taxon>
        <taxon>Bacillota</taxon>
        <taxon>Clostridia</taxon>
        <taxon>Lachnospirales</taxon>
        <taxon>Lachnospiraceae</taxon>
        <taxon>Blautia</taxon>
    </lineage>
</organism>
<proteinExistence type="predicted"/>
<dbReference type="RefSeq" id="WP_130180295.1">
    <property type="nucleotide sequence ID" value="NZ_CP035945.1"/>
</dbReference>
<dbReference type="KEGG" id="bpro:PMF13cell1_01443"/>
<feature type="compositionally biased region" description="Polar residues" evidence="1">
    <location>
        <begin position="90"/>
        <end position="113"/>
    </location>
</feature>
<dbReference type="EMBL" id="CP035945">
    <property type="protein sequence ID" value="QBE95917.1"/>
    <property type="molecule type" value="Genomic_DNA"/>
</dbReference>
<dbReference type="AlphaFoldDB" id="A0A4P6LYA2"/>